<keyword evidence="2" id="KW-0732">Signal</keyword>
<dbReference type="InterPro" id="IPR045851">
    <property type="entry name" value="AMP-bd_C_sf"/>
</dbReference>
<feature type="domain" description="AMP-dependent synthetase/ligase" evidence="3">
    <location>
        <begin position="1"/>
        <end position="352"/>
    </location>
</feature>
<keyword evidence="5" id="KW-1185">Reference proteome</keyword>
<dbReference type="InterPro" id="IPR042099">
    <property type="entry name" value="ANL_N_sf"/>
</dbReference>
<reference evidence="4 5" key="1">
    <citation type="journal article" date="2010" name="Science">
        <title>Genomic analysis of organismal complexity in the multicellular green alga Volvox carteri.</title>
        <authorList>
            <person name="Prochnik S.E."/>
            <person name="Umen J."/>
            <person name="Nedelcu A.M."/>
            <person name="Hallmann A."/>
            <person name="Miller S.M."/>
            <person name="Nishii I."/>
            <person name="Ferris P."/>
            <person name="Kuo A."/>
            <person name="Mitros T."/>
            <person name="Fritz-Laylin L.K."/>
            <person name="Hellsten U."/>
            <person name="Chapman J."/>
            <person name="Simakov O."/>
            <person name="Rensing S.A."/>
            <person name="Terry A."/>
            <person name="Pangilinan J."/>
            <person name="Kapitonov V."/>
            <person name="Jurka J."/>
            <person name="Salamov A."/>
            <person name="Shapiro H."/>
            <person name="Schmutz J."/>
            <person name="Grimwood J."/>
            <person name="Lindquist E."/>
            <person name="Lucas S."/>
            <person name="Grigoriev I.V."/>
            <person name="Schmitt R."/>
            <person name="Kirk D."/>
            <person name="Rokhsar D.S."/>
        </authorList>
    </citation>
    <scope>NUCLEOTIDE SEQUENCE [LARGE SCALE GENOMIC DNA]</scope>
    <source>
        <strain evidence="5">f. Nagariensis / Eve</strain>
    </source>
</reference>
<evidence type="ECO:0000313" key="5">
    <source>
        <dbReference type="Proteomes" id="UP000001058"/>
    </source>
</evidence>
<evidence type="ECO:0000313" key="4">
    <source>
        <dbReference type="EMBL" id="EFJ52583.1"/>
    </source>
</evidence>
<dbReference type="GeneID" id="9617481"/>
<dbReference type="Proteomes" id="UP000001058">
    <property type="component" value="Unassembled WGS sequence"/>
</dbReference>
<dbReference type="Pfam" id="PF00501">
    <property type="entry name" value="AMP-binding"/>
    <property type="match status" value="1"/>
</dbReference>
<dbReference type="AlphaFoldDB" id="D8TJQ4"/>
<accession>D8TJQ4</accession>
<dbReference type="eggNOG" id="KOG1175">
    <property type="taxonomic scope" value="Eukaryota"/>
</dbReference>
<dbReference type="Gene3D" id="3.40.50.12780">
    <property type="entry name" value="N-terminal domain of ligase-like"/>
    <property type="match status" value="2"/>
</dbReference>
<dbReference type="FunCoup" id="D8TJQ4">
    <property type="interactions" value="13"/>
</dbReference>
<feature type="signal peptide" evidence="2">
    <location>
        <begin position="1"/>
        <end position="25"/>
    </location>
</feature>
<dbReference type="PANTHER" id="PTHR44378">
    <property type="entry name" value="ACYL-ACTIVATING ENZYME 17, PEROXISOMAL-RELATED"/>
    <property type="match status" value="1"/>
</dbReference>
<dbReference type="OrthoDB" id="10253115at2759"/>
<proteinExistence type="predicted"/>
<feature type="compositionally biased region" description="Low complexity" evidence="1">
    <location>
        <begin position="516"/>
        <end position="532"/>
    </location>
</feature>
<dbReference type="KEGG" id="vcn:VOLCADRAFT_120325"/>
<dbReference type="Gene3D" id="3.30.300.30">
    <property type="match status" value="1"/>
</dbReference>
<dbReference type="RefSeq" id="XP_002946656.1">
    <property type="nucleotide sequence ID" value="XM_002946610.1"/>
</dbReference>
<evidence type="ECO:0000256" key="2">
    <source>
        <dbReference type="SAM" id="SignalP"/>
    </source>
</evidence>
<sequence>MPMTPSAVCLYMAAVLAGCVVVSVADSFSPGELRTRLDVSGAVGVFTQDVVLRGGKVLPLYDKVIKSGTPARAVVLPAAEEDDVNTTSSPGSVPLRPGDLSWADFMKSCGGCSCSSSSSSSSSNTRSCCRGGCGAATGCTDFAEFTPHVADMYNVTNVLFSSGTTASCAHACARARGEPKAIPWSHLTPLRCAVDGWAHLDIRPGSVVCWPTNLGWMMGPWLLYAAWLNGATVALYGGAPLGPDFLQFVEAARVDVLGLVPSIVRAWRHGGAGGGRGAATDGVDLSRVRVYGSTGEASAAEDYAWLMSRARGYRPIVEYCGGTEIGGGYVSSTLMHPCAPSTFTTATLGARLVLLAAGDEGEGAGTGAAAALVWDGAPCRTAHQQSTVSGEVALAMPMLGVSQRLLNKDHYQVYYAGMPVYGSTGMPLRRHGDEMAAMPAAGPGPAAWSFCALGRCDDTMNLGGIKVSSVELERAVVAGVAGVVEAAAVGVAPPQGGPEELTLVLVVLRQQTPAAAAAPGAGSSSGSGSSSSRNGDEELQHGKQQIADLQRRCQEVLRTRLNPLFKVSRVVVVPSLPRNASNKVMRRVLRDMLLQLPGQAKL</sequence>
<feature type="region of interest" description="Disordered" evidence="1">
    <location>
        <begin position="516"/>
        <end position="545"/>
    </location>
</feature>
<dbReference type="STRING" id="3068.D8TJQ4"/>
<dbReference type="InParanoid" id="D8TJQ4"/>
<dbReference type="InterPro" id="IPR000873">
    <property type="entry name" value="AMP-dep_synth/lig_dom"/>
</dbReference>
<dbReference type="PANTHER" id="PTHR44378:SF2">
    <property type="entry name" value="ACYL-ACTIVATING ENZYME 17, PEROXISOMAL-RELATED"/>
    <property type="match status" value="1"/>
</dbReference>
<organism evidence="5">
    <name type="scientific">Volvox carteri f. nagariensis</name>
    <dbReference type="NCBI Taxonomy" id="3068"/>
    <lineage>
        <taxon>Eukaryota</taxon>
        <taxon>Viridiplantae</taxon>
        <taxon>Chlorophyta</taxon>
        <taxon>core chlorophytes</taxon>
        <taxon>Chlorophyceae</taxon>
        <taxon>CS clade</taxon>
        <taxon>Chlamydomonadales</taxon>
        <taxon>Volvocaceae</taxon>
        <taxon>Volvox</taxon>
    </lineage>
</organism>
<name>D8TJQ4_VOLCA</name>
<evidence type="ECO:0000256" key="1">
    <source>
        <dbReference type="SAM" id="MobiDB-lite"/>
    </source>
</evidence>
<evidence type="ECO:0000259" key="3">
    <source>
        <dbReference type="Pfam" id="PF00501"/>
    </source>
</evidence>
<dbReference type="SUPFAM" id="SSF56801">
    <property type="entry name" value="Acetyl-CoA synthetase-like"/>
    <property type="match status" value="1"/>
</dbReference>
<gene>
    <name evidence="4" type="ORF">VOLCADRAFT_120325</name>
</gene>
<feature type="chain" id="PRO_5003123632" description="AMP-dependent synthetase/ligase domain-containing protein" evidence="2">
    <location>
        <begin position="26"/>
        <end position="602"/>
    </location>
</feature>
<dbReference type="EMBL" id="GL378324">
    <property type="protein sequence ID" value="EFJ52583.1"/>
    <property type="molecule type" value="Genomic_DNA"/>
</dbReference>
<protein>
    <recommendedName>
        <fullName evidence="3">AMP-dependent synthetase/ligase domain-containing protein</fullName>
    </recommendedName>
</protein>